<feature type="region of interest" description="Disordered" evidence="2">
    <location>
        <begin position="591"/>
        <end position="794"/>
    </location>
</feature>
<name>A0A0L8HVR5_OCTBM</name>
<feature type="compositionally biased region" description="Low complexity" evidence="2">
    <location>
        <begin position="837"/>
        <end position="849"/>
    </location>
</feature>
<dbReference type="EMBL" id="KQ417206">
    <property type="protein sequence ID" value="KOF93284.1"/>
    <property type="molecule type" value="Genomic_DNA"/>
</dbReference>
<dbReference type="PANTHER" id="PTHR15286:SF1">
    <property type="entry name" value="FI07216P"/>
    <property type="match status" value="1"/>
</dbReference>
<dbReference type="InterPro" id="IPR029071">
    <property type="entry name" value="Ubiquitin-like_domsf"/>
</dbReference>
<organism evidence="4">
    <name type="scientific">Octopus bimaculoides</name>
    <name type="common">California two-spotted octopus</name>
    <dbReference type="NCBI Taxonomy" id="37653"/>
    <lineage>
        <taxon>Eukaryota</taxon>
        <taxon>Metazoa</taxon>
        <taxon>Spiralia</taxon>
        <taxon>Lophotrochozoa</taxon>
        <taxon>Mollusca</taxon>
        <taxon>Cephalopoda</taxon>
        <taxon>Coleoidea</taxon>
        <taxon>Octopodiformes</taxon>
        <taxon>Octopoda</taxon>
        <taxon>Incirrata</taxon>
        <taxon>Octopodidae</taxon>
        <taxon>Octopus</taxon>
    </lineage>
</organism>
<dbReference type="PROSITE" id="PS50200">
    <property type="entry name" value="RA"/>
    <property type="match status" value="1"/>
</dbReference>
<feature type="compositionally biased region" description="Low complexity" evidence="2">
    <location>
        <begin position="619"/>
        <end position="648"/>
    </location>
</feature>
<evidence type="ECO:0000256" key="1">
    <source>
        <dbReference type="SAM" id="Coils"/>
    </source>
</evidence>
<feature type="compositionally biased region" description="Low complexity" evidence="2">
    <location>
        <begin position="515"/>
        <end position="525"/>
    </location>
</feature>
<feature type="compositionally biased region" description="Pro residues" evidence="2">
    <location>
        <begin position="748"/>
        <end position="759"/>
    </location>
</feature>
<feature type="region of interest" description="Disordered" evidence="2">
    <location>
        <begin position="821"/>
        <end position="859"/>
    </location>
</feature>
<accession>A0A0L8HVR5</accession>
<reference evidence="4" key="1">
    <citation type="submission" date="2015-07" db="EMBL/GenBank/DDBJ databases">
        <title>MeaNS - Measles Nucleotide Surveillance Program.</title>
        <authorList>
            <person name="Tran T."/>
            <person name="Druce J."/>
        </authorList>
    </citation>
    <scope>NUCLEOTIDE SEQUENCE</scope>
    <source>
        <strain evidence="4">UCB-OBI-ISO-001</strain>
        <tissue evidence="4">Gonad</tissue>
    </source>
</reference>
<dbReference type="CDD" id="cd16123">
    <property type="entry name" value="RA_RASSF7_like"/>
    <property type="match status" value="1"/>
</dbReference>
<dbReference type="Gene3D" id="3.10.20.90">
    <property type="entry name" value="Phosphatidylinositol 3-kinase Catalytic Subunit, Chain A, domain 1"/>
    <property type="match status" value="1"/>
</dbReference>
<evidence type="ECO:0000313" key="4">
    <source>
        <dbReference type="EMBL" id="KOF93284.1"/>
    </source>
</evidence>
<dbReference type="InterPro" id="IPR000159">
    <property type="entry name" value="RA_dom"/>
</dbReference>
<protein>
    <recommendedName>
        <fullName evidence="3">Ras-associating domain-containing protein</fullName>
    </recommendedName>
</protein>
<sequence length="859" mass="99506">MCDKKFEIPVWVNGTEKWLSGISKRTTCDDIIYALLNHEHLHETENTDSFAIYECWKGTEKYLQGRTKILRVWKNRAADRSNVKFIMRELDDIAQSSEYSATKRRYRRWRHQRRYEHNFDRSLCNEETHGSCCSYKQRFDSHDSHNSYFNGELRCDFMSSNTLDHNKLRRLHKIIKLVMNQEKKIKSLANRIEETELLIEKYEDKIHFHRMQKKGVNYVQRSLLLDSTSTSEDSLDDFLSKANLHLLEDYVELRDRLIAVCELLAAEEDTIDQLSSLIKKHGVHVNEVLSDLNRKEFNSSSSETGITEKAKQDKISFNNIFETSPNGSECHLLSHDGENVGVIPDSLSSTEGLDEGEKSELEALRIQFNRVMTVSVIQNITMDQLNRELQRYNKLQNEKSDLIHSLEKEVLTAELGSVNNQNCEMSKCITNEESKHRIDNIYSNENNFSQQIDDDGFIISDVNTQNTSELPKISKIIPTSNKKLIPTTNNNLKDVNKIDSKNIANNRECGVNIESSSTPDSSPNSVLKDSNIKNLDNPKVGIAGGAPKSQFVRTKSMRDWTRLPKENVYQQIKNVCSKKFNDEETDNNKLLTQQQQQQQQLAQQHHHFYQHQQYKKQQHQQQENKQQQQHQQQLQQQPEEQQQQQKQQENTHISYPQTQSPLPSPSPPSLTSTPPSPLLKQHQHHQQKQHHHHNHQQQQQQQQQRQQQQQQQQQQLQQQQQQLQQKPPSPLPTQQSSQQQQQQLQQKPPSPRPAAPPQPSQQQLQPQRLQEKPPLPGPAPKLSPQQKPQHHLQQQLVTLEQSKQQSKLQMITNSLKGAIKNRSPILKLDKSDDTDSTSDTGLGSITSDDFSNTHIETLV</sequence>
<evidence type="ECO:0000259" key="3">
    <source>
        <dbReference type="PROSITE" id="PS50200"/>
    </source>
</evidence>
<feature type="compositionally biased region" description="Low complexity" evidence="2">
    <location>
        <begin position="593"/>
        <end position="603"/>
    </location>
</feature>
<dbReference type="GO" id="GO:0007165">
    <property type="term" value="P:signal transduction"/>
    <property type="evidence" value="ECO:0007669"/>
    <property type="project" value="InterPro"/>
</dbReference>
<feature type="coiled-coil region" evidence="1">
    <location>
        <begin position="178"/>
        <end position="212"/>
    </location>
</feature>
<feature type="region of interest" description="Disordered" evidence="2">
    <location>
        <begin position="511"/>
        <end position="547"/>
    </location>
</feature>
<feature type="domain" description="Ras-associating" evidence="3">
    <location>
        <begin position="1"/>
        <end position="92"/>
    </location>
</feature>
<evidence type="ECO:0000256" key="2">
    <source>
        <dbReference type="SAM" id="MobiDB-lite"/>
    </source>
</evidence>
<proteinExistence type="predicted"/>
<feature type="compositionally biased region" description="Basic residues" evidence="2">
    <location>
        <begin position="604"/>
        <end position="618"/>
    </location>
</feature>
<dbReference type="SUPFAM" id="SSF54236">
    <property type="entry name" value="Ubiquitin-like"/>
    <property type="match status" value="1"/>
</dbReference>
<dbReference type="STRING" id="37653.A0A0L8HVR5"/>
<keyword evidence="1" id="KW-0175">Coiled coil</keyword>
<dbReference type="AlphaFoldDB" id="A0A0L8HVR5"/>
<feature type="compositionally biased region" description="Basic residues" evidence="2">
    <location>
        <begin position="681"/>
        <end position="695"/>
    </location>
</feature>
<feature type="compositionally biased region" description="Low complexity" evidence="2">
    <location>
        <begin position="782"/>
        <end position="794"/>
    </location>
</feature>
<dbReference type="PANTHER" id="PTHR15286">
    <property type="entry name" value="RAS-ASSOCIATING DOMAIN CONTAINING PROTEIN"/>
    <property type="match status" value="1"/>
</dbReference>
<dbReference type="InterPro" id="IPR033593">
    <property type="entry name" value="N-RASSF"/>
</dbReference>
<gene>
    <name evidence="4" type="ORF">OCBIM_22004792mg</name>
</gene>
<feature type="compositionally biased region" description="Low complexity" evidence="2">
    <location>
        <begin position="696"/>
        <end position="747"/>
    </location>
</feature>
<dbReference type="OrthoDB" id="10034447at2759"/>
<feature type="compositionally biased region" description="Polar residues" evidence="2">
    <location>
        <begin position="850"/>
        <end position="859"/>
    </location>
</feature>
<feature type="coiled-coil region" evidence="1">
    <location>
        <begin position="382"/>
        <end position="409"/>
    </location>
</feature>